<comment type="similarity">
    <text evidence="1">Belongs to the DEAD box helicase family. DEAH subfamily.</text>
</comment>
<dbReference type="PANTHER" id="PTHR18934:SF136">
    <property type="entry name" value="ATP-DEPENDENT RNA HELICASE DHX35-RELATED"/>
    <property type="match status" value="1"/>
</dbReference>
<keyword evidence="9" id="KW-0508">mRNA splicing</keyword>
<dbReference type="AlphaFoldDB" id="A0A7J5ZG09"/>
<evidence type="ECO:0000256" key="6">
    <source>
        <dbReference type="ARBA" id="ARBA00022801"/>
    </source>
</evidence>
<reference evidence="13 14" key="1">
    <citation type="submission" date="2020-03" db="EMBL/GenBank/DDBJ databases">
        <title>Dissostichus mawsoni Genome sequencing and assembly.</title>
        <authorList>
            <person name="Park H."/>
        </authorList>
    </citation>
    <scope>NUCLEOTIDE SEQUENCE [LARGE SCALE GENOMIC DNA]</scope>
    <source>
        <strain evidence="13">DM0001</strain>
        <tissue evidence="13">Muscle</tissue>
    </source>
</reference>
<accession>A0A7J5ZG09</accession>
<evidence type="ECO:0000256" key="5">
    <source>
        <dbReference type="ARBA" id="ARBA00022741"/>
    </source>
</evidence>
<evidence type="ECO:0000256" key="4">
    <source>
        <dbReference type="ARBA" id="ARBA00022728"/>
    </source>
</evidence>
<keyword evidence="7" id="KW-0347">Helicase</keyword>
<evidence type="ECO:0000256" key="9">
    <source>
        <dbReference type="ARBA" id="ARBA00023187"/>
    </source>
</evidence>
<dbReference type="PROSITE" id="PS51192">
    <property type="entry name" value="HELICASE_ATP_BIND_1"/>
    <property type="match status" value="1"/>
</dbReference>
<evidence type="ECO:0000256" key="3">
    <source>
        <dbReference type="ARBA" id="ARBA00022664"/>
    </source>
</evidence>
<name>A0A7J5ZG09_DISMA</name>
<dbReference type="CDD" id="cd18791">
    <property type="entry name" value="SF2_C_RHA"/>
    <property type="match status" value="1"/>
</dbReference>
<dbReference type="FunFam" id="3.40.50.300:FF:000767">
    <property type="entry name" value="Putative ATP-dependent RNA helicase DHX35"/>
    <property type="match status" value="1"/>
</dbReference>
<dbReference type="GO" id="GO:0003723">
    <property type="term" value="F:RNA binding"/>
    <property type="evidence" value="ECO:0007669"/>
    <property type="project" value="TreeGrafter"/>
</dbReference>
<dbReference type="GO" id="GO:0000398">
    <property type="term" value="P:mRNA splicing, via spliceosome"/>
    <property type="evidence" value="ECO:0007669"/>
    <property type="project" value="UniProtKB-ARBA"/>
</dbReference>
<sequence>MAAPLSTMKFWKPGAEAPGITEERELNTETTGSPIIFNPHTALSIEKQRQKLPVFKHRNNILYLVESFQTVIIVGETGCGKTTQLPQYLLEAGWATEGKVIGVTQPRRVAAISVANRVAEERGALVGHEVGYTIRFDDCSDPQATRIKIQKKRRDLRVIVASATLDAKKFHDFFNLNESGDPNKDTCGILTVEGRTFPVDVFYTVSPVPDYVKATVETVLKIHETEEDGDVLAFLTGQEEVEKVVSLLQDQARSLSRIGMKKHLRILPMYSGLPYADQMKVFERTPPTVRKVVVATNIAETSITINGVVFVIDCAFVKLRAYNPSTAIESLVVTPISKASASQRAGRAGRNRPGKCFRLYTEEDFEKLPASTVPEMQRTNLAPVILQLKALGIDNVLRFSFLSPPPAQTMVQALELLYALGGLDHYGRLTDPMGVRMAEFPLSPMFAKMLLESGTFGCSKEIVTIAAMMQIQNIFVLPANQKKAAAREHRKFAVAEGDHLTMLNVYEAFLKVPRTSSEGDPDMILKCIVLGFFSNAARIHHSGSYRTLRDDRELHIHPSSVLYGEKPPKWVVFNEVLQTAKYYMRDVTAVESSWLVELAPHFYKQAKHGSLASKRSRVL</sequence>
<dbReference type="GO" id="GO:0005524">
    <property type="term" value="F:ATP binding"/>
    <property type="evidence" value="ECO:0007669"/>
    <property type="project" value="UniProtKB-KW"/>
</dbReference>
<keyword evidence="3" id="KW-0507">mRNA processing</keyword>
<evidence type="ECO:0000256" key="7">
    <source>
        <dbReference type="ARBA" id="ARBA00022806"/>
    </source>
</evidence>
<dbReference type="InterPro" id="IPR011709">
    <property type="entry name" value="DEAD-box_helicase_OB_fold"/>
</dbReference>
<dbReference type="Gene3D" id="3.40.50.300">
    <property type="entry name" value="P-loop containing nucleotide triphosphate hydrolases"/>
    <property type="match status" value="3"/>
</dbReference>
<dbReference type="InterPro" id="IPR048333">
    <property type="entry name" value="HA2_WH"/>
</dbReference>
<evidence type="ECO:0000313" key="14">
    <source>
        <dbReference type="Proteomes" id="UP000518266"/>
    </source>
</evidence>
<comment type="caution">
    <text evidence="13">The sequence shown here is derived from an EMBL/GenBank/DDBJ whole genome shotgun (WGS) entry which is preliminary data.</text>
</comment>
<proteinExistence type="inferred from homology"/>
<gene>
    <name evidence="13" type="ORF">F7725_000825</name>
</gene>
<dbReference type="Pfam" id="PF07717">
    <property type="entry name" value="OB_NTP_bind"/>
    <property type="match status" value="1"/>
</dbReference>
<dbReference type="InterPro" id="IPR001650">
    <property type="entry name" value="Helicase_C-like"/>
</dbReference>
<feature type="domain" description="Helicase ATP-binding" evidence="11">
    <location>
        <begin position="62"/>
        <end position="162"/>
    </location>
</feature>
<dbReference type="GO" id="GO:0016787">
    <property type="term" value="F:hydrolase activity"/>
    <property type="evidence" value="ECO:0007669"/>
    <property type="project" value="UniProtKB-KW"/>
</dbReference>
<dbReference type="GO" id="GO:0003724">
    <property type="term" value="F:RNA helicase activity"/>
    <property type="evidence" value="ECO:0007669"/>
    <property type="project" value="UniProtKB-EC"/>
</dbReference>
<dbReference type="GO" id="GO:0071013">
    <property type="term" value="C:catalytic step 2 spliceosome"/>
    <property type="evidence" value="ECO:0007669"/>
    <property type="project" value="TreeGrafter"/>
</dbReference>
<dbReference type="InterPro" id="IPR014001">
    <property type="entry name" value="Helicase_ATP-bd"/>
</dbReference>
<evidence type="ECO:0000256" key="10">
    <source>
        <dbReference type="ARBA" id="ARBA00047984"/>
    </source>
</evidence>
<comment type="catalytic activity">
    <reaction evidence="10">
        <text>ATP + H2O = ADP + phosphate + H(+)</text>
        <dbReference type="Rhea" id="RHEA:13065"/>
        <dbReference type="ChEBI" id="CHEBI:15377"/>
        <dbReference type="ChEBI" id="CHEBI:15378"/>
        <dbReference type="ChEBI" id="CHEBI:30616"/>
        <dbReference type="ChEBI" id="CHEBI:43474"/>
        <dbReference type="ChEBI" id="CHEBI:456216"/>
        <dbReference type="EC" id="3.6.4.13"/>
    </reaction>
</comment>
<keyword evidence="6" id="KW-0378">Hydrolase</keyword>
<evidence type="ECO:0000259" key="12">
    <source>
        <dbReference type="PROSITE" id="PS51194"/>
    </source>
</evidence>
<dbReference type="Gene3D" id="1.20.120.1080">
    <property type="match status" value="1"/>
</dbReference>
<dbReference type="FunFam" id="1.20.120.1080:FF:000001">
    <property type="entry name" value="Pre-mRNA-splicing factor ATP-dependent RNA helicase"/>
    <property type="match status" value="1"/>
</dbReference>
<dbReference type="Proteomes" id="UP000518266">
    <property type="component" value="Unassembled WGS sequence"/>
</dbReference>
<evidence type="ECO:0000256" key="2">
    <source>
        <dbReference type="ARBA" id="ARBA00012552"/>
    </source>
</evidence>
<dbReference type="Pfam" id="PF00271">
    <property type="entry name" value="Helicase_C"/>
    <property type="match status" value="1"/>
</dbReference>
<dbReference type="SMART" id="SM00487">
    <property type="entry name" value="DEXDc"/>
    <property type="match status" value="1"/>
</dbReference>
<dbReference type="EMBL" id="JAAKFY010000002">
    <property type="protein sequence ID" value="KAF3860570.1"/>
    <property type="molecule type" value="Genomic_DNA"/>
</dbReference>
<dbReference type="SUPFAM" id="SSF52540">
    <property type="entry name" value="P-loop containing nucleoside triphosphate hydrolases"/>
    <property type="match status" value="1"/>
</dbReference>
<dbReference type="Pfam" id="PF21010">
    <property type="entry name" value="HA2_C"/>
    <property type="match status" value="1"/>
</dbReference>
<evidence type="ECO:0000259" key="11">
    <source>
        <dbReference type="PROSITE" id="PS51192"/>
    </source>
</evidence>
<evidence type="ECO:0000256" key="1">
    <source>
        <dbReference type="ARBA" id="ARBA00008792"/>
    </source>
</evidence>
<dbReference type="SMART" id="SM00847">
    <property type="entry name" value="HA2"/>
    <property type="match status" value="1"/>
</dbReference>
<dbReference type="OrthoDB" id="10253254at2759"/>
<organism evidence="13 14">
    <name type="scientific">Dissostichus mawsoni</name>
    <name type="common">Antarctic cod</name>
    <dbReference type="NCBI Taxonomy" id="36200"/>
    <lineage>
        <taxon>Eukaryota</taxon>
        <taxon>Metazoa</taxon>
        <taxon>Chordata</taxon>
        <taxon>Craniata</taxon>
        <taxon>Vertebrata</taxon>
        <taxon>Euteleostomi</taxon>
        <taxon>Actinopterygii</taxon>
        <taxon>Neopterygii</taxon>
        <taxon>Teleostei</taxon>
        <taxon>Neoteleostei</taxon>
        <taxon>Acanthomorphata</taxon>
        <taxon>Eupercaria</taxon>
        <taxon>Perciformes</taxon>
        <taxon>Notothenioidei</taxon>
        <taxon>Nototheniidae</taxon>
        <taxon>Dissostichus</taxon>
    </lineage>
</organism>
<dbReference type="SMART" id="SM00490">
    <property type="entry name" value="HELICc"/>
    <property type="match status" value="1"/>
</dbReference>
<keyword evidence="14" id="KW-1185">Reference proteome</keyword>
<keyword evidence="5" id="KW-0547">Nucleotide-binding</keyword>
<protein>
    <recommendedName>
        <fullName evidence="2">RNA helicase</fullName>
        <ecNumber evidence="2">3.6.4.13</ecNumber>
    </recommendedName>
</protein>
<evidence type="ECO:0000256" key="8">
    <source>
        <dbReference type="ARBA" id="ARBA00022840"/>
    </source>
</evidence>
<dbReference type="InterPro" id="IPR007502">
    <property type="entry name" value="Helicase-assoc_dom"/>
</dbReference>
<evidence type="ECO:0000313" key="13">
    <source>
        <dbReference type="EMBL" id="KAF3860570.1"/>
    </source>
</evidence>
<dbReference type="PROSITE" id="PS51194">
    <property type="entry name" value="HELICASE_CTER"/>
    <property type="match status" value="1"/>
</dbReference>
<dbReference type="FunFam" id="3.40.50.300:FF:000578">
    <property type="entry name" value="probable ATP-dependent RNA helicase DHX35"/>
    <property type="match status" value="1"/>
</dbReference>
<dbReference type="PANTHER" id="PTHR18934">
    <property type="entry name" value="ATP-DEPENDENT RNA HELICASE"/>
    <property type="match status" value="1"/>
</dbReference>
<keyword evidence="8" id="KW-0067">ATP-binding</keyword>
<dbReference type="Pfam" id="PF04408">
    <property type="entry name" value="WHD_HA2"/>
    <property type="match status" value="1"/>
</dbReference>
<feature type="domain" description="Helicase C-terminal" evidence="12">
    <location>
        <begin position="215"/>
        <end position="392"/>
    </location>
</feature>
<keyword evidence="4" id="KW-0747">Spliceosome</keyword>
<dbReference type="InterPro" id="IPR027417">
    <property type="entry name" value="P-loop_NTPase"/>
</dbReference>
<dbReference type="EC" id="3.6.4.13" evidence="2"/>